<protein>
    <submittedName>
        <fullName evidence="1">NACHT domain-containing protein</fullName>
    </submittedName>
</protein>
<dbReference type="AlphaFoldDB" id="A0A183DEH8"/>
<evidence type="ECO:0000313" key="1">
    <source>
        <dbReference type="WBParaSite" id="GPUH_0000712801-mRNA-1"/>
    </source>
</evidence>
<accession>A0A183DEH8</accession>
<proteinExistence type="predicted"/>
<dbReference type="InterPro" id="IPR057711">
    <property type="entry name" value="DUF7951"/>
</dbReference>
<name>A0A183DEH8_9BILA</name>
<reference evidence="1" key="1">
    <citation type="submission" date="2016-06" db="UniProtKB">
        <authorList>
            <consortium name="WormBaseParasite"/>
        </authorList>
    </citation>
    <scope>IDENTIFICATION</scope>
</reference>
<dbReference type="Pfam" id="PF25824">
    <property type="entry name" value="DUF7951"/>
    <property type="match status" value="1"/>
</dbReference>
<dbReference type="WBParaSite" id="GPUH_0000712801-mRNA-1">
    <property type="protein sequence ID" value="GPUH_0000712801-mRNA-1"/>
    <property type="gene ID" value="GPUH_0000712801"/>
</dbReference>
<organism evidence="1">
    <name type="scientific">Gongylonema pulchrum</name>
    <dbReference type="NCBI Taxonomy" id="637853"/>
    <lineage>
        <taxon>Eukaryota</taxon>
        <taxon>Metazoa</taxon>
        <taxon>Ecdysozoa</taxon>
        <taxon>Nematoda</taxon>
        <taxon>Chromadorea</taxon>
        <taxon>Rhabditida</taxon>
        <taxon>Spirurina</taxon>
        <taxon>Spiruromorpha</taxon>
        <taxon>Spiruroidea</taxon>
        <taxon>Gongylonematidae</taxon>
        <taxon>Gongylonema</taxon>
    </lineage>
</organism>
<sequence length="108" mass="12308">LIDVHFFRPGTGKSCLLLALLEKPVNSSGGLRRAISQNLTEFEVATLIERLIFFIYEKESEQTLDKVLNLLRVLIDSHSLRFIWDEQCHEKLQKAASVVTDLVSAFFS</sequence>